<keyword evidence="6" id="KW-1185">Reference proteome</keyword>
<gene>
    <name evidence="5" type="ORF">A0H81_00160</name>
</gene>
<dbReference type="Proteomes" id="UP000092993">
    <property type="component" value="Unassembled WGS sequence"/>
</dbReference>
<dbReference type="PROSITE" id="PS51666">
    <property type="entry name" value="QLQ"/>
    <property type="match status" value="1"/>
</dbReference>
<dbReference type="GO" id="GO:0006355">
    <property type="term" value="P:regulation of DNA-templated transcription"/>
    <property type="evidence" value="ECO:0007669"/>
    <property type="project" value="InterPro"/>
</dbReference>
<evidence type="ECO:0000313" key="6">
    <source>
        <dbReference type="Proteomes" id="UP000092993"/>
    </source>
</evidence>
<dbReference type="SMART" id="SM00951">
    <property type="entry name" value="QLQ"/>
    <property type="match status" value="1"/>
</dbReference>
<evidence type="ECO:0000256" key="1">
    <source>
        <dbReference type="ARBA" id="ARBA00004123"/>
    </source>
</evidence>
<dbReference type="AlphaFoldDB" id="A0A1C7MT21"/>
<comment type="caution">
    <text evidence="5">The sequence shown here is derived from an EMBL/GenBank/DDBJ whole genome shotgun (WGS) entry which is preliminary data.</text>
</comment>
<evidence type="ECO:0000313" key="5">
    <source>
        <dbReference type="EMBL" id="OBZ80022.1"/>
    </source>
</evidence>
<dbReference type="InterPro" id="IPR014978">
    <property type="entry name" value="Gln-Leu-Gln_QLQ"/>
</dbReference>
<organism evidence="5 6">
    <name type="scientific">Grifola frondosa</name>
    <name type="common">Maitake</name>
    <name type="synonym">Polyporus frondosus</name>
    <dbReference type="NCBI Taxonomy" id="5627"/>
    <lineage>
        <taxon>Eukaryota</taxon>
        <taxon>Fungi</taxon>
        <taxon>Dikarya</taxon>
        <taxon>Basidiomycota</taxon>
        <taxon>Agaricomycotina</taxon>
        <taxon>Agaricomycetes</taxon>
        <taxon>Polyporales</taxon>
        <taxon>Grifolaceae</taxon>
        <taxon>Grifola</taxon>
    </lineage>
</organism>
<dbReference type="GO" id="GO:0005524">
    <property type="term" value="F:ATP binding"/>
    <property type="evidence" value="ECO:0007669"/>
    <property type="project" value="InterPro"/>
</dbReference>
<comment type="subcellular location">
    <subcellularLocation>
        <location evidence="1">Nucleus</location>
    </subcellularLocation>
</comment>
<dbReference type="EMBL" id="LUGG01000001">
    <property type="protein sequence ID" value="OBZ80022.1"/>
    <property type="molecule type" value="Genomic_DNA"/>
</dbReference>
<proteinExistence type="predicted"/>
<feature type="domain" description="QLQ" evidence="4">
    <location>
        <begin position="129"/>
        <end position="164"/>
    </location>
</feature>
<dbReference type="STRING" id="5627.A0A1C7MT21"/>
<reference evidence="5 6" key="1">
    <citation type="submission" date="2016-03" db="EMBL/GenBank/DDBJ databases">
        <title>Whole genome sequencing of Grifola frondosa 9006-11.</title>
        <authorList>
            <person name="Min B."/>
            <person name="Park H."/>
            <person name="Kim J.-G."/>
            <person name="Cho H."/>
            <person name="Oh Y.-L."/>
            <person name="Kong W.-S."/>
            <person name="Choi I.-G."/>
        </authorList>
    </citation>
    <scope>NUCLEOTIDE SEQUENCE [LARGE SCALE GENOMIC DNA]</scope>
    <source>
        <strain evidence="5 6">9006-11</strain>
    </source>
</reference>
<sequence>MAATNLAPNPHQISQQHPFPNVAANGRQPIPPPNVTRDRIQACVQRAHFLRNNGLTPETSPELDRIYKFLHAFQQSQKPDQLAAEHPQPSLNGHTPPVINGAPPPNGNVAASTPTPAQPYPSASQTPVSFTPDQINALRAQIHAFKLLSRGMPIPEPIQQAIRIPNQAVPDLEKLLHGADVNARVVDSAVKIHKGTEESAVDGAVVDGIKAEEIEVVESTEDMPKGPFFEDDVNSGIYPYNAYMHPFAHLKREASTDPALFATRMQRLLVPSIMPAGLDPHEAIAERNRFVDARIDQRIASWRICRR</sequence>
<feature type="region of interest" description="Disordered" evidence="3">
    <location>
        <begin position="1"/>
        <end position="33"/>
    </location>
</feature>
<dbReference type="GO" id="GO:0005634">
    <property type="term" value="C:nucleus"/>
    <property type="evidence" value="ECO:0007669"/>
    <property type="project" value="UniProtKB-SubCell"/>
</dbReference>
<accession>A0A1C7MT21</accession>
<feature type="region of interest" description="Disordered" evidence="3">
    <location>
        <begin position="77"/>
        <end position="129"/>
    </location>
</feature>
<dbReference type="OrthoDB" id="2796843at2759"/>
<evidence type="ECO:0000259" key="4">
    <source>
        <dbReference type="PROSITE" id="PS51666"/>
    </source>
</evidence>
<keyword evidence="2" id="KW-0539">Nucleus</keyword>
<evidence type="ECO:0000256" key="3">
    <source>
        <dbReference type="SAM" id="MobiDB-lite"/>
    </source>
</evidence>
<feature type="compositionally biased region" description="Polar residues" evidence="3">
    <location>
        <begin position="109"/>
        <end position="129"/>
    </location>
</feature>
<dbReference type="Pfam" id="PF08880">
    <property type="entry name" value="QLQ"/>
    <property type="match status" value="1"/>
</dbReference>
<name>A0A1C7MT21_GRIFR</name>
<protein>
    <recommendedName>
        <fullName evidence="4">QLQ domain-containing protein</fullName>
    </recommendedName>
</protein>
<evidence type="ECO:0000256" key="2">
    <source>
        <dbReference type="ARBA" id="ARBA00023242"/>
    </source>
</evidence>